<dbReference type="AlphaFoldDB" id="C8P605"/>
<organism evidence="2 3">
    <name type="scientific">Limosilactobacillus antri DSM 16041</name>
    <dbReference type="NCBI Taxonomy" id="525309"/>
    <lineage>
        <taxon>Bacteria</taxon>
        <taxon>Bacillati</taxon>
        <taxon>Bacillota</taxon>
        <taxon>Bacilli</taxon>
        <taxon>Lactobacillales</taxon>
        <taxon>Lactobacillaceae</taxon>
        <taxon>Limosilactobacillus</taxon>
    </lineage>
</organism>
<gene>
    <name evidence="2" type="ORF">HMPREF0494_0749</name>
</gene>
<keyword evidence="1" id="KW-0812">Transmembrane</keyword>
<dbReference type="Proteomes" id="UP000003675">
    <property type="component" value="Unassembled WGS sequence"/>
</dbReference>
<sequence>MCCIHGLFTCFVKSLLLLIIAFNFTQTFLKCFKISAYIYNI</sequence>
<evidence type="ECO:0000313" key="2">
    <source>
        <dbReference type="EMBL" id="EEW54091.1"/>
    </source>
</evidence>
<reference evidence="2 3" key="1">
    <citation type="submission" date="2009-09" db="EMBL/GenBank/DDBJ databases">
        <authorList>
            <person name="Qin X."/>
            <person name="Bachman B."/>
            <person name="Battles P."/>
            <person name="Bell A."/>
            <person name="Bess C."/>
            <person name="Bickham C."/>
            <person name="Chaboub L."/>
            <person name="Chen D."/>
            <person name="Coyle M."/>
            <person name="Deiros D.R."/>
            <person name="Dinh H."/>
            <person name="Forbes L."/>
            <person name="Fowler G."/>
            <person name="Francisco L."/>
            <person name="Fu Q."/>
            <person name="Gubbala S."/>
            <person name="Hale W."/>
            <person name="Han Y."/>
            <person name="Hemphill L."/>
            <person name="Highlander S.K."/>
            <person name="Hirani K."/>
            <person name="Hogues M."/>
            <person name="Jackson L."/>
            <person name="Jakkamsetti A."/>
            <person name="Javaid M."/>
            <person name="Jiang H."/>
            <person name="Korchina V."/>
            <person name="Kovar C."/>
            <person name="Lara F."/>
            <person name="Lee S."/>
            <person name="Mata R."/>
            <person name="Mathew T."/>
            <person name="Moen C."/>
            <person name="Morales K."/>
            <person name="Munidasa M."/>
            <person name="Nazareth L."/>
            <person name="Ngo R."/>
            <person name="Nguyen L."/>
            <person name="Okwuonu G."/>
            <person name="Ongeri F."/>
            <person name="Patil S."/>
            <person name="Petrosino J."/>
            <person name="Pham C."/>
            <person name="Pham P."/>
            <person name="Pu L.-L."/>
            <person name="Puazo M."/>
            <person name="Raj R."/>
            <person name="Reid J."/>
            <person name="Rouhana J."/>
            <person name="Saada N."/>
            <person name="Shang Y."/>
            <person name="Simmons D."/>
            <person name="Thornton R."/>
            <person name="Warren J."/>
            <person name="Weissenberger G."/>
            <person name="Zhang J."/>
            <person name="Zhang L."/>
            <person name="Zhou C."/>
            <person name="Zhu D."/>
            <person name="Muzny D."/>
            <person name="Worley K."/>
            <person name="Gibbs R."/>
        </authorList>
    </citation>
    <scope>NUCLEOTIDE SEQUENCE [LARGE SCALE GENOMIC DNA]</scope>
    <source>
        <strain evidence="2 3">DSM 16041</strain>
    </source>
</reference>
<keyword evidence="1" id="KW-0472">Membrane</keyword>
<keyword evidence="1" id="KW-1133">Transmembrane helix</keyword>
<accession>C8P605</accession>
<evidence type="ECO:0000313" key="3">
    <source>
        <dbReference type="Proteomes" id="UP000003675"/>
    </source>
</evidence>
<feature type="transmembrane region" description="Helical" evidence="1">
    <location>
        <begin position="6"/>
        <end position="25"/>
    </location>
</feature>
<comment type="caution">
    <text evidence="2">The sequence shown here is derived from an EMBL/GenBank/DDBJ whole genome shotgun (WGS) entry which is preliminary data.</text>
</comment>
<dbReference type="HOGENOM" id="CLU_3271678_0_0_9"/>
<proteinExistence type="predicted"/>
<dbReference type="EMBL" id="ACLL01000018">
    <property type="protein sequence ID" value="EEW54091.1"/>
    <property type="molecule type" value="Genomic_DNA"/>
</dbReference>
<name>C8P605_9LACO</name>
<evidence type="ECO:0000256" key="1">
    <source>
        <dbReference type="SAM" id="Phobius"/>
    </source>
</evidence>
<protein>
    <submittedName>
        <fullName evidence="2">Uncharacterized protein</fullName>
    </submittedName>
</protein>